<accession>Q4V6E1</accession>
<feature type="region of interest" description="Disordered" evidence="1">
    <location>
        <begin position="28"/>
        <end position="55"/>
    </location>
</feature>
<name>Q4V6E1_DROME</name>
<dbReference type="AlphaFoldDB" id="Q4V6E1"/>
<proteinExistence type="evidence at transcript level"/>
<feature type="region of interest" description="Disordered" evidence="1">
    <location>
        <begin position="60"/>
        <end position="79"/>
    </location>
</feature>
<sequence length="100" mass="10974">MSLSSASDVSIRKLRFLPITWPKRQRRPFTSARPIASVRSQQQQSENPIPQSSILSSIRLSGSPSKRLSADHGQKSVVGPASKDLKQLGLPMKILIKIIG</sequence>
<dbReference type="EMBL" id="BT022365">
    <property type="protein sequence ID" value="AAY54781.1"/>
    <property type="molecule type" value="mRNA"/>
</dbReference>
<organism evidence="2">
    <name type="scientific">Drosophila melanogaster</name>
    <name type="common">Fruit fly</name>
    <dbReference type="NCBI Taxonomy" id="7227"/>
    <lineage>
        <taxon>Eukaryota</taxon>
        <taxon>Metazoa</taxon>
        <taxon>Ecdysozoa</taxon>
        <taxon>Arthropoda</taxon>
        <taxon>Hexapoda</taxon>
        <taxon>Insecta</taxon>
        <taxon>Pterygota</taxon>
        <taxon>Neoptera</taxon>
        <taxon>Endopterygota</taxon>
        <taxon>Diptera</taxon>
        <taxon>Brachycera</taxon>
        <taxon>Muscomorpha</taxon>
        <taxon>Ephydroidea</taxon>
        <taxon>Drosophilidae</taxon>
        <taxon>Drosophila</taxon>
        <taxon>Sophophora</taxon>
    </lineage>
</organism>
<feature type="compositionally biased region" description="Polar residues" evidence="1">
    <location>
        <begin position="38"/>
        <end position="47"/>
    </location>
</feature>
<protein>
    <submittedName>
        <fullName evidence="2">IP05116p</fullName>
    </submittedName>
</protein>
<evidence type="ECO:0000256" key="1">
    <source>
        <dbReference type="SAM" id="MobiDB-lite"/>
    </source>
</evidence>
<reference evidence="2" key="1">
    <citation type="submission" date="2005-05" db="EMBL/GenBank/DDBJ databases">
        <authorList>
            <person name="Stapleton M."/>
            <person name="Carlson J."/>
            <person name="Chavez C."/>
            <person name="Frise E."/>
            <person name="George R."/>
            <person name="Pacleb J."/>
            <person name="Park S."/>
            <person name="Wan K."/>
            <person name="Yu C."/>
            <person name="Celniker S."/>
        </authorList>
    </citation>
    <scope>NUCLEOTIDE SEQUENCE</scope>
</reference>
<evidence type="ECO:0000313" key="2">
    <source>
        <dbReference type="EMBL" id="AAY54781.1"/>
    </source>
</evidence>